<dbReference type="Pfam" id="PF06030">
    <property type="entry name" value="WxLIP_PGBD"/>
    <property type="match status" value="1"/>
</dbReference>
<evidence type="ECO:0000259" key="3">
    <source>
        <dbReference type="Pfam" id="PF06030"/>
    </source>
</evidence>
<evidence type="ECO:0000256" key="1">
    <source>
        <dbReference type="SAM" id="Phobius"/>
    </source>
</evidence>
<feature type="domain" description="WxL Interacting Protein peptidoglycan binding" evidence="3">
    <location>
        <begin position="31"/>
        <end position="146"/>
    </location>
</feature>
<keyword evidence="1" id="KW-0472">Membrane</keyword>
<organism evidence="5 6">
    <name type="scientific">Candidatus Enterococcus moelleringii</name>
    <dbReference type="NCBI Taxonomy" id="2815325"/>
    <lineage>
        <taxon>Bacteria</taxon>
        <taxon>Bacillati</taxon>
        <taxon>Bacillota</taxon>
        <taxon>Bacilli</taxon>
        <taxon>Lactobacillales</taxon>
        <taxon>Enterococcaceae</taxon>
        <taxon>Enterococcus</taxon>
    </lineage>
</organism>
<evidence type="ECO:0000313" key="6">
    <source>
        <dbReference type="Proteomes" id="UP000664601"/>
    </source>
</evidence>
<keyword evidence="1" id="KW-1133">Transmembrane helix</keyword>
<feature type="transmembrane region" description="Helical" evidence="1">
    <location>
        <begin position="310"/>
        <end position="330"/>
    </location>
</feature>
<dbReference type="InterPro" id="IPR010317">
    <property type="entry name" value="WxLIP_PGBD"/>
</dbReference>
<feature type="signal peptide" evidence="2">
    <location>
        <begin position="1"/>
        <end position="26"/>
    </location>
</feature>
<accession>A0ABS3L5J8</accession>
<keyword evidence="2" id="KW-0732">Signal</keyword>
<protein>
    <submittedName>
        <fullName evidence="5">DUF916 and DUF3324 domain-containing protein</fullName>
    </submittedName>
</protein>
<feature type="domain" description="WxL Interacting Protein host binding" evidence="4">
    <location>
        <begin position="164"/>
        <end position="300"/>
    </location>
</feature>
<proteinExistence type="predicted"/>
<dbReference type="RefSeq" id="WP_207671844.1">
    <property type="nucleotide sequence ID" value="NZ_JAFREM010000004.1"/>
</dbReference>
<sequence length="339" mass="37555">MKKKRWMIISVLLVVLSFLPAVNAQAAGAGFTLEAVRPDNQISDATYFDLQVAPNQTEDLTVRVTNQEDQAIKVEVSPNPAFTNQNGTIEYSQHDYRKDSSAQYTLSELISGPQEVQLNPKESKDVTFTVKVPADSFKGTISGGFYGKEVDQTEETQTSDQQATLAIKNEYALVLGISLTEDQNQKVTPELKLNDVKPALADSHTAVIANLQNVEPIAFGAMTVDAKIYKKGDSEVLKETKKENQEMAPNSNYDFAVGWDNQPLQAGDYQLKLDAASGNKTWHFERDFTIAADEAKAINKKAVDLPEQNYWWLLIILLVVILLGATYAYGKRKGKQGSR</sequence>
<dbReference type="Pfam" id="PF11797">
    <property type="entry name" value="WxLIP_HBD"/>
    <property type="match status" value="1"/>
</dbReference>
<comment type="caution">
    <text evidence="5">The sequence shown here is derived from an EMBL/GenBank/DDBJ whole genome shotgun (WGS) entry which is preliminary data.</text>
</comment>
<dbReference type="Proteomes" id="UP000664601">
    <property type="component" value="Unassembled WGS sequence"/>
</dbReference>
<name>A0ABS3L5J8_9ENTE</name>
<dbReference type="EMBL" id="JAFREM010000004">
    <property type="protein sequence ID" value="MBO1304896.1"/>
    <property type="molecule type" value="Genomic_DNA"/>
</dbReference>
<gene>
    <name evidence="5" type="ORF">JZO70_01885</name>
</gene>
<keyword evidence="6" id="KW-1185">Reference proteome</keyword>
<evidence type="ECO:0000256" key="2">
    <source>
        <dbReference type="SAM" id="SignalP"/>
    </source>
</evidence>
<keyword evidence="1" id="KW-0812">Transmembrane</keyword>
<reference evidence="5 6" key="1">
    <citation type="submission" date="2021-03" db="EMBL/GenBank/DDBJ databases">
        <title>Enterococcal diversity collection.</title>
        <authorList>
            <person name="Gilmore M.S."/>
            <person name="Schwartzman J."/>
            <person name="Van Tyne D."/>
            <person name="Martin M."/>
            <person name="Earl A.M."/>
            <person name="Manson A.L."/>
            <person name="Straub T."/>
            <person name="Salamzade R."/>
            <person name="Saavedra J."/>
            <person name="Lebreton F."/>
            <person name="Prichula J."/>
            <person name="Schaufler K."/>
            <person name="Gaca A."/>
            <person name="Sgardioli B."/>
            <person name="Wagenaar J."/>
            <person name="Strong T."/>
        </authorList>
    </citation>
    <scope>NUCLEOTIDE SEQUENCE [LARGE SCALE GENOMIC DNA]</scope>
    <source>
        <strain evidence="5 6">669A</strain>
    </source>
</reference>
<evidence type="ECO:0000259" key="4">
    <source>
        <dbReference type="Pfam" id="PF11797"/>
    </source>
</evidence>
<feature type="chain" id="PRO_5046228194" evidence="2">
    <location>
        <begin position="27"/>
        <end position="339"/>
    </location>
</feature>
<evidence type="ECO:0000313" key="5">
    <source>
        <dbReference type="EMBL" id="MBO1304896.1"/>
    </source>
</evidence>
<dbReference type="InterPro" id="IPR021759">
    <property type="entry name" value="WxLIP_HBD"/>
</dbReference>